<dbReference type="EC" id="3.2.1.3" evidence="7"/>
<dbReference type="PANTHER" id="PTHR31616">
    <property type="entry name" value="TREHALASE"/>
    <property type="match status" value="1"/>
</dbReference>
<name>A0ABV8JDU6_9BACL</name>
<evidence type="ECO:0000256" key="2">
    <source>
        <dbReference type="ARBA" id="ARBA00022801"/>
    </source>
</evidence>
<feature type="domain" description="GH15-like" evidence="4">
    <location>
        <begin position="296"/>
        <end position="371"/>
    </location>
</feature>
<dbReference type="Gene3D" id="2.70.98.10">
    <property type="match status" value="1"/>
</dbReference>
<dbReference type="InterPro" id="IPR013783">
    <property type="entry name" value="Ig-like_fold"/>
</dbReference>
<evidence type="ECO:0000313" key="8">
    <source>
        <dbReference type="Proteomes" id="UP001595843"/>
    </source>
</evidence>
<feature type="domain" description="Glucodextranase-like C-terminal" evidence="6">
    <location>
        <begin position="796"/>
        <end position="1025"/>
    </location>
</feature>
<dbReference type="InterPro" id="IPR012341">
    <property type="entry name" value="6hp_glycosidase-like_sf"/>
</dbReference>
<organism evidence="7 8">
    <name type="scientific">Salinithrix halophila</name>
    <dbReference type="NCBI Taxonomy" id="1485204"/>
    <lineage>
        <taxon>Bacteria</taxon>
        <taxon>Bacillati</taxon>
        <taxon>Bacillota</taxon>
        <taxon>Bacilli</taxon>
        <taxon>Bacillales</taxon>
        <taxon>Thermoactinomycetaceae</taxon>
        <taxon>Salinithrix</taxon>
    </lineage>
</organism>
<dbReference type="Pfam" id="PF09137">
    <property type="entry name" value="Glucodextran_N"/>
    <property type="match status" value="1"/>
</dbReference>
<feature type="domain" description="Glucodextranase N-terminal" evidence="5">
    <location>
        <begin position="20"/>
        <end position="280"/>
    </location>
</feature>
<dbReference type="RefSeq" id="WP_380703475.1">
    <property type="nucleotide sequence ID" value="NZ_JBHSAP010000009.1"/>
</dbReference>
<dbReference type="NCBIfam" id="TIGR01535">
    <property type="entry name" value="glucan_glucosid"/>
    <property type="match status" value="1"/>
</dbReference>
<protein>
    <submittedName>
        <fullName evidence="7">Glucan 1,4-alpha-glucosidase</fullName>
        <ecNumber evidence="7">3.2.1.3</ecNumber>
    </submittedName>
</protein>
<dbReference type="SUPFAM" id="SSF49344">
    <property type="entry name" value="CBD9-like"/>
    <property type="match status" value="1"/>
</dbReference>
<dbReference type="PANTHER" id="PTHR31616:SF0">
    <property type="entry name" value="GLUCAN 1,4-ALPHA-GLUCOSIDASE"/>
    <property type="match status" value="1"/>
</dbReference>
<dbReference type="InterPro" id="IPR011613">
    <property type="entry name" value="GH15-like"/>
</dbReference>
<dbReference type="CDD" id="cd07430">
    <property type="entry name" value="GH15_N"/>
    <property type="match status" value="1"/>
</dbReference>
<evidence type="ECO:0000259" key="4">
    <source>
        <dbReference type="Pfam" id="PF00723"/>
    </source>
</evidence>
<dbReference type="SUPFAM" id="SSF74650">
    <property type="entry name" value="Galactose mutarotase-like"/>
    <property type="match status" value="1"/>
</dbReference>
<dbReference type="InterPro" id="IPR015220">
    <property type="entry name" value="Glucodextranase_N"/>
</dbReference>
<reference evidence="8" key="1">
    <citation type="journal article" date="2019" name="Int. J. Syst. Evol. Microbiol.">
        <title>The Global Catalogue of Microorganisms (GCM) 10K type strain sequencing project: providing services to taxonomists for standard genome sequencing and annotation.</title>
        <authorList>
            <consortium name="The Broad Institute Genomics Platform"/>
            <consortium name="The Broad Institute Genome Sequencing Center for Infectious Disease"/>
            <person name="Wu L."/>
            <person name="Ma J."/>
        </authorList>
    </citation>
    <scope>NUCLEOTIDE SEQUENCE [LARGE SCALE GENOMIC DNA]</scope>
    <source>
        <strain evidence="8">IBRC-M 10813</strain>
    </source>
</reference>
<dbReference type="SUPFAM" id="SSF48208">
    <property type="entry name" value="Six-hairpin glycosidases"/>
    <property type="match status" value="1"/>
</dbReference>
<sequence length="1039" mass="113247">MALLFGTATGTEAFAQGGDAPGGPGETAVWTTGAKQGVGTSTGMRSKVWYTLAEGVLSEVYYPRVDVANVKDLEFIITDGKSFTDREREDTRHKVELTDSKALVYRQVNTAKSGKYRITKTYITDPSRDTLLTQVKFESLDGGDYRLYAMFDPSLGNSGSGDSGLPSGDALTASDGNIASALVSSVGFSITSNGFKGRSDGWADLREDHQMDWDYSAARNGNVVQTAEIPLNKGKRAGEFTLALGFGKDINGALKTARDSLKQPFKRKESLYRAGWHRYLASLKPPKKLDASLKRQYQAAVMMLKAHEDKTYRGANIASLTIPWGEAVQADKPDVGGYHLVWSRDLYQVATAMIAAGDKKAAKRALRYLLEVQQKPDGSFPQNSRMDGTPYWTGLQLDQVAYPLILAWQLGETDKSTYEKQLKPAADLIVRKGPSTPQERWEEEGGYSPSTIAAEIAGLIAVADIAEKNGDPASADLYRGVADHWQKNVEKWIFTRTGPHGDGKYYLRIDDNGEPDDGGRLEINNGGGTYDEREIVDAGFLELVRLGVKAAADPSITASLPELDQTIQVDTPNGPMWYRYNHDGYGEKKDGSPYDGTGVGRLWPFLTGERGEFELAAGRQADRHLATMAKAANDGWLIPEQVWDQPDNPEKKLTFGEGTGSATPLAWSMAQFVRLAHSIEEGEPVERPSIVAERYAKGQLPAGPSLQVTEPTLGSVTKEQAIRVKGTTDGERVVVFASEEAQEAKVKEGRFELEIPLELGTNTLRVVAVGKNGGTSMKEVAVVSEFFGKKIGKRLDPTGDDKGPGTYVYPASAAFDEGAFDLTSFEAFDAGKEVRFVTSIAGELKNPWGGNEISVQRLNIYLRAEGSKSDESVPALRGTYAQMAAPYDYVVTVDGFEELGVRDADGNHVSDATLLAVTGSRQIVVSVPKKAFSGLDFSRVGYGVVMLSHAGGDEGEGFIRPVYSRKYWDSTKGTAMDWIREYRFGGGEGEYDGSRPSKDTDTRDPNILDLIVGDGQDQRIVLDYTQNTPVSIPYVTLEH</sequence>
<dbReference type="InterPro" id="IPR046966">
    <property type="entry name" value="Glucoamylase_active_site"/>
</dbReference>
<dbReference type="Gene3D" id="2.60.40.10">
    <property type="entry name" value="Immunoglobulins"/>
    <property type="match status" value="1"/>
</dbReference>
<dbReference type="Pfam" id="PF09985">
    <property type="entry name" value="Glucodextran_C"/>
    <property type="match status" value="1"/>
</dbReference>
<evidence type="ECO:0000256" key="1">
    <source>
        <dbReference type="ARBA" id="ARBA00006188"/>
    </source>
</evidence>
<dbReference type="Proteomes" id="UP001595843">
    <property type="component" value="Unassembled WGS sequence"/>
</dbReference>
<dbReference type="InterPro" id="IPR006425">
    <property type="entry name" value="Glucoamylase_bac"/>
</dbReference>
<dbReference type="InterPro" id="IPR008928">
    <property type="entry name" value="6-hairpin_glycosidase_sf"/>
</dbReference>
<dbReference type="InterPro" id="IPR014718">
    <property type="entry name" value="GH-type_carb-bd"/>
</dbReference>
<dbReference type="GO" id="GO:0004339">
    <property type="term" value="F:glucan 1,4-alpha-glucosidase activity"/>
    <property type="evidence" value="ECO:0007669"/>
    <property type="project" value="UniProtKB-EC"/>
</dbReference>
<evidence type="ECO:0000259" key="5">
    <source>
        <dbReference type="Pfam" id="PF09137"/>
    </source>
</evidence>
<dbReference type="PROSITE" id="PS00820">
    <property type="entry name" value="GLUCOAMYLASE"/>
    <property type="match status" value="1"/>
</dbReference>
<dbReference type="Pfam" id="PF09136">
    <property type="entry name" value="Glucodextran_B"/>
    <property type="match status" value="1"/>
</dbReference>
<evidence type="ECO:0000256" key="3">
    <source>
        <dbReference type="ARBA" id="ARBA00023295"/>
    </source>
</evidence>
<accession>A0ABV8JDU6</accession>
<keyword evidence="8" id="KW-1185">Reference proteome</keyword>
<evidence type="ECO:0000259" key="6">
    <source>
        <dbReference type="Pfam" id="PF09985"/>
    </source>
</evidence>
<keyword evidence="3 7" id="KW-0326">Glycosidase</keyword>
<dbReference type="Pfam" id="PF00723">
    <property type="entry name" value="Glyco_hydro_15"/>
    <property type="match status" value="2"/>
</dbReference>
<feature type="domain" description="GH15-like" evidence="4">
    <location>
        <begin position="380"/>
        <end position="676"/>
    </location>
</feature>
<dbReference type="InterPro" id="IPR019248">
    <property type="entry name" value="Glucodextran_C"/>
</dbReference>
<keyword evidence="2 7" id="KW-0378">Hydrolase</keyword>
<dbReference type="EMBL" id="JBHSAP010000009">
    <property type="protein sequence ID" value="MFC4076485.1"/>
    <property type="molecule type" value="Genomic_DNA"/>
</dbReference>
<dbReference type="Gene3D" id="1.50.10.10">
    <property type="match status" value="1"/>
</dbReference>
<dbReference type="Gene3D" id="2.60.40.1190">
    <property type="match status" value="1"/>
</dbReference>
<dbReference type="InterPro" id="IPR014756">
    <property type="entry name" value="Ig_E-set"/>
</dbReference>
<comment type="caution">
    <text evidence="7">The sequence shown here is derived from an EMBL/GenBank/DDBJ whole genome shotgun (WGS) entry which is preliminary data.</text>
</comment>
<dbReference type="SUPFAM" id="SSF81296">
    <property type="entry name" value="E set domains"/>
    <property type="match status" value="1"/>
</dbReference>
<evidence type="ECO:0000313" key="7">
    <source>
        <dbReference type="EMBL" id="MFC4076485.1"/>
    </source>
</evidence>
<comment type="similarity">
    <text evidence="1">Belongs to the glycosyl hydrolase 15 family.</text>
</comment>
<gene>
    <name evidence="7" type="ORF">ACFOUO_06635</name>
</gene>
<proteinExistence type="inferred from homology"/>
<dbReference type="InterPro" id="IPR011013">
    <property type="entry name" value="Gal_mutarotase_sf_dom"/>
</dbReference>